<organism evidence="3 4">
    <name type="scientific">Trypanosoma cruzi</name>
    <dbReference type="NCBI Taxonomy" id="5693"/>
    <lineage>
        <taxon>Eukaryota</taxon>
        <taxon>Discoba</taxon>
        <taxon>Euglenozoa</taxon>
        <taxon>Kinetoplastea</taxon>
        <taxon>Metakinetoplastina</taxon>
        <taxon>Trypanosomatida</taxon>
        <taxon>Trypanosomatidae</taxon>
        <taxon>Trypanosoma</taxon>
        <taxon>Schizotrypanum</taxon>
    </lineage>
</organism>
<dbReference type="InterPro" id="IPR029058">
    <property type="entry name" value="AB_hydrolase_fold"/>
</dbReference>
<keyword evidence="3" id="KW-0121">Carboxypeptidase</keyword>
<dbReference type="AlphaFoldDB" id="A0A2V2XJN5"/>
<protein>
    <submittedName>
        <fullName evidence="3">Putative serine carboxypeptidase (CBP1)</fullName>
    </submittedName>
</protein>
<keyword evidence="2" id="KW-1133">Transmembrane helix</keyword>
<dbReference type="VEuPathDB" id="TriTrypDB:C3747_7g362"/>
<keyword evidence="2" id="KW-0472">Membrane</keyword>
<dbReference type="GO" id="GO:0006508">
    <property type="term" value="P:proteolysis"/>
    <property type="evidence" value="ECO:0007669"/>
    <property type="project" value="InterPro"/>
</dbReference>
<dbReference type="GO" id="GO:0004185">
    <property type="term" value="F:serine-type carboxypeptidase activity"/>
    <property type="evidence" value="ECO:0007669"/>
    <property type="project" value="InterPro"/>
</dbReference>
<evidence type="ECO:0000313" key="4">
    <source>
        <dbReference type="Proteomes" id="UP000246078"/>
    </source>
</evidence>
<keyword evidence="3" id="KW-0645">Protease</keyword>
<dbReference type="EMBL" id="PRFC01000007">
    <property type="protein sequence ID" value="PWV20263.1"/>
    <property type="molecule type" value="Genomic_DNA"/>
</dbReference>
<dbReference type="SUPFAM" id="SSF53474">
    <property type="entry name" value="alpha/beta-Hydrolases"/>
    <property type="match status" value="1"/>
</dbReference>
<keyword evidence="3" id="KW-0378">Hydrolase</keyword>
<comment type="caution">
    <text evidence="3">The sequence shown here is derived from an EMBL/GenBank/DDBJ whole genome shotgun (WGS) entry which is preliminary data.</text>
</comment>
<evidence type="ECO:0000256" key="1">
    <source>
        <dbReference type="ARBA" id="ARBA00009431"/>
    </source>
</evidence>
<sequence length="167" mass="18857">MCRALLERSDRCGSHATLEVNLMFLMDWFKNFNYTVPTLLEDGVSVMIYAGEMDFICNWIRQQAMDDSTELAWQSGVQRSPRRAIPGSRRHCGWACPHRRGGVDVEPDLRAGVQRGTHGANGSASLCLCDDKQLPARQTLQLTWTVVFFFFFLLSCFASACFFMDAG</sequence>
<name>A0A2V2XJN5_TRYCR</name>
<gene>
    <name evidence="3" type="ORF">C3747_7g362</name>
</gene>
<evidence type="ECO:0000256" key="2">
    <source>
        <dbReference type="SAM" id="Phobius"/>
    </source>
</evidence>
<dbReference type="Proteomes" id="UP000246078">
    <property type="component" value="Unassembled WGS sequence"/>
</dbReference>
<keyword evidence="2" id="KW-0812">Transmembrane</keyword>
<evidence type="ECO:0000313" key="3">
    <source>
        <dbReference type="EMBL" id="PWV20263.1"/>
    </source>
</evidence>
<reference evidence="3 4" key="1">
    <citation type="journal article" date="2018" name="Microb. Genom.">
        <title>Expanding an expanded genome: long-read sequencing of Trypanosoma cruzi.</title>
        <authorList>
            <person name="Berna L."/>
            <person name="Rodriguez M."/>
            <person name="Chiribao M.L."/>
            <person name="Parodi-Talice A."/>
            <person name="Pita S."/>
            <person name="Rijo G."/>
            <person name="Alvarez-Valin F."/>
            <person name="Robello C."/>
        </authorList>
    </citation>
    <scope>NUCLEOTIDE SEQUENCE [LARGE SCALE GENOMIC DNA]</scope>
    <source>
        <strain evidence="3 4">TCC</strain>
    </source>
</reference>
<feature type="transmembrane region" description="Helical" evidence="2">
    <location>
        <begin position="142"/>
        <end position="164"/>
    </location>
</feature>
<dbReference type="InterPro" id="IPR001563">
    <property type="entry name" value="Peptidase_S10"/>
</dbReference>
<dbReference type="Pfam" id="PF00450">
    <property type="entry name" value="Peptidase_S10"/>
    <property type="match status" value="1"/>
</dbReference>
<comment type="similarity">
    <text evidence="1">Belongs to the peptidase S10 family.</text>
</comment>
<accession>A0A2V2XJN5</accession>
<dbReference type="Gene3D" id="3.40.50.1820">
    <property type="entry name" value="alpha/beta hydrolase"/>
    <property type="match status" value="1"/>
</dbReference>
<proteinExistence type="inferred from homology"/>